<evidence type="ECO:0000256" key="1">
    <source>
        <dbReference type="SAM" id="Phobius"/>
    </source>
</evidence>
<dbReference type="EMBL" id="MN739743">
    <property type="protein sequence ID" value="QHT24244.1"/>
    <property type="molecule type" value="Genomic_DNA"/>
</dbReference>
<keyword evidence="1" id="KW-1133">Transmembrane helix</keyword>
<keyword evidence="1" id="KW-0812">Transmembrane</keyword>
<keyword evidence="1" id="KW-0472">Membrane</keyword>
<sequence>MPRKCPRGFICTDGTTVALVVVLVAAAVIAAMYTMRPQMQKQQPIIVVKQEAQREYQPQPQPQPMFPEPIRRLGIPDFVGRRTLGPIVQVGILTAEGGSANSAAPDRTILPLFGRELDSRRSRWNYYTRTDGTNPVQVPVRVANRVCDDDTNGCNEVYSGDTVHVPVLGRSFTTTIYRTSF</sequence>
<protein>
    <submittedName>
        <fullName evidence="2">Uncharacterized protein</fullName>
    </submittedName>
</protein>
<organism evidence="2">
    <name type="scientific">viral metagenome</name>
    <dbReference type="NCBI Taxonomy" id="1070528"/>
    <lineage>
        <taxon>unclassified sequences</taxon>
        <taxon>metagenomes</taxon>
        <taxon>organismal metagenomes</taxon>
    </lineage>
</organism>
<dbReference type="InterPro" id="IPR043929">
    <property type="entry name" value="DUF5755"/>
</dbReference>
<name>A0A6C0E5A2_9ZZZZ</name>
<dbReference type="Pfam" id="PF19059">
    <property type="entry name" value="DUF5755"/>
    <property type="match status" value="1"/>
</dbReference>
<accession>A0A6C0E5A2</accession>
<feature type="transmembrane region" description="Helical" evidence="1">
    <location>
        <begin position="16"/>
        <end position="35"/>
    </location>
</feature>
<dbReference type="AlphaFoldDB" id="A0A6C0E5A2"/>
<reference evidence="2" key="1">
    <citation type="journal article" date="2020" name="Nature">
        <title>Giant virus diversity and host interactions through global metagenomics.</title>
        <authorList>
            <person name="Schulz F."/>
            <person name="Roux S."/>
            <person name="Paez-Espino D."/>
            <person name="Jungbluth S."/>
            <person name="Walsh D.A."/>
            <person name="Denef V.J."/>
            <person name="McMahon K.D."/>
            <person name="Konstantinidis K.T."/>
            <person name="Eloe-Fadrosh E.A."/>
            <person name="Kyrpides N.C."/>
            <person name="Woyke T."/>
        </authorList>
    </citation>
    <scope>NUCLEOTIDE SEQUENCE</scope>
    <source>
        <strain evidence="2">GVMAG-M-3300023179-138</strain>
    </source>
</reference>
<proteinExistence type="predicted"/>
<evidence type="ECO:0000313" key="2">
    <source>
        <dbReference type="EMBL" id="QHT24244.1"/>
    </source>
</evidence>